<dbReference type="AlphaFoldDB" id="A0A1H1M8M1"/>
<evidence type="ECO:0000256" key="2">
    <source>
        <dbReference type="ARBA" id="ARBA00005983"/>
    </source>
</evidence>
<dbReference type="GO" id="GO:0008654">
    <property type="term" value="P:phospholipid biosynthetic process"/>
    <property type="evidence" value="ECO:0007669"/>
    <property type="project" value="UniProtKB-KW"/>
</dbReference>
<dbReference type="InterPro" id="IPR016064">
    <property type="entry name" value="NAD/diacylglycerol_kinase_sf"/>
</dbReference>
<sequence>MLVIANKEAGSTEPEAIERALEVLRAAAPAELVYCESRDHLQDCLDARAGRPVVVIGGDGSLHTTVSALYARGELADCPVGLIPLGTGNDLARGLDLPLDPAEAAEIVRSGSLRTMDLIADDNGGAVVNAVHVGAGAEAAQAATPLKPRLGPLAFPLGAVLAGLRTKGWRLTVVVDGRTVARPRRKTLMVGLANAPSIAGGTARLSPEAVPHDGQIDVVVSHSVGRMARLGYALHLTRGRHTGRDDVVSLRGREVVVSGEEFFINADGEVTGPRRHCSWRVVPGAWRMYLPSGPPADPGAAAAAGDRRVG</sequence>
<dbReference type="PANTHER" id="PTHR12358:SF106">
    <property type="entry name" value="LIPID KINASE YEGS"/>
    <property type="match status" value="1"/>
</dbReference>
<dbReference type="OrthoDB" id="142078at2"/>
<reference evidence="10 11" key="1">
    <citation type="submission" date="2016-10" db="EMBL/GenBank/DDBJ databases">
        <authorList>
            <person name="de Groot N.N."/>
        </authorList>
    </citation>
    <scope>NUCLEOTIDE SEQUENCE [LARGE SCALE GENOMIC DNA]</scope>
    <source>
        <strain evidence="10 11">DSM 22024</strain>
    </source>
</reference>
<comment type="cofactor">
    <cofactor evidence="1">
        <name>Mg(2+)</name>
        <dbReference type="ChEBI" id="CHEBI:18420"/>
    </cofactor>
</comment>
<comment type="similarity">
    <text evidence="2">Belongs to the diacylglycerol/lipid kinase family.</text>
</comment>
<evidence type="ECO:0000256" key="5">
    <source>
        <dbReference type="ARBA" id="ARBA00022777"/>
    </source>
</evidence>
<dbReference type="InterPro" id="IPR001206">
    <property type="entry name" value="Diacylglycerol_kinase_cat_dom"/>
</dbReference>
<dbReference type="PANTHER" id="PTHR12358">
    <property type="entry name" value="SPHINGOSINE KINASE"/>
    <property type="match status" value="1"/>
</dbReference>
<keyword evidence="8" id="KW-1208">Phospholipid metabolism</keyword>
<dbReference type="Proteomes" id="UP000198983">
    <property type="component" value="Chromosome I"/>
</dbReference>
<dbReference type="Pfam" id="PF00781">
    <property type="entry name" value="DAGK_cat"/>
    <property type="match status" value="1"/>
</dbReference>
<evidence type="ECO:0000256" key="8">
    <source>
        <dbReference type="ARBA" id="ARBA00023264"/>
    </source>
</evidence>
<keyword evidence="6" id="KW-0067">ATP-binding</keyword>
<dbReference type="InterPro" id="IPR045540">
    <property type="entry name" value="YegS/DAGK_C"/>
</dbReference>
<dbReference type="Gene3D" id="3.40.50.10330">
    <property type="entry name" value="Probable inorganic polyphosphate/atp-NAD kinase, domain 1"/>
    <property type="match status" value="1"/>
</dbReference>
<evidence type="ECO:0000256" key="6">
    <source>
        <dbReference type="ARBA" id="ARBA00022840"/>
    </source>
</evidence>
<evidence type="ECO:0000256" key="7">
    <source>
        <dbReference type="ARBA" id="ARBA00023209"/>
    </source>
</evidence>
<evidence type="ECO:0000259" key="9">
    <source>
        <dbReference type="PROSITE" id="PS50146"/>
    </source>
</evidence>
<keyword evidence="11" id="KW-1185">Reference proteome</keyword>
<keyword evidence="7" id="KW-0444">Lipid biosynthesis</keyword>
<dbReference type="GO" id="GO:0005886">
    <property type="term" value="C:plasma membrane"/>
    <property type="evidence" value="ECO:0007669"/>
    <property type="project" value="TreeGrafter"/>
</dbReference>
<accession>A0A1H1M8M1</accession>
<dbReference type="Pfam" id="PF19279">
    <property type="entry name" value="YegS_C"/>
    <property type="match status" value="1"/>
</dbReference>
<evidence type="ECO:0000256" key="3">
    <source>
        <dbReference type="ARBA" id="ARBA00022679"/>
    </source>
</evidence>
<dbReference type="EMBL" id="LT629732">
    <property type="protein sequence ID" value="SDR83174.1"/>
    <property type="molecule type" value="Genomic_DNA"/>
</dbReference>
<feature type="domain" description="DAGKc" evidence="9">
    <location>
        <begin position="1"/>
        <end position="125"/>
    </location>
</feature>
<dbReference type="SMART" id="SM00046">
    <property type="entry name" value="DAGKc"/>
    <property type="match status" value="1"/>
</dbReference>
<dbReference type="InterPro" id="IPR017438">
    <property type="entry name" value="ATP-NAD_kinase_N"/>
</dbReference>
<evidence type="ECO:0000313" key="11">
    <source>
        <dbReference type="Proteomes" id="UP000198983"/>
    </source>
</evidence>
<keyword evidence="7" id="KW-0443">Lipid metabolism</keyword>
<dbReference type="InterPro" id="IPR050187">
    <property type="entry name" value="Lipid_Phosphate_FormReg"/>
</dbReference>
<evidence type="ECO:0000256" key="4">
    <source>
        <dbReference type="ARBA" id="ARBA00022741"/>
    </source>
</evidence>
<dbReference type="PROSITE" id="PS50146">
    <property type="entry name" value="DAGK"/>
    <property type="match status" value="1"/>
</dbReference>
<keyword evidence="3" id="KW-0808">Transferase</keyword>
<keyword evidence="4" id="KW-0547">Nucleotide-binding</keyword>
<dbReference type="SUPFAM" id="SSF111331">
    <property type="entry name" value="NAD kinase/diacylglycerol kinase-like"/>
    <property type="match status" value="1"/>
</dbReference>
<dbReference type="GO" id="GO:0016301">
    <property type="term" value="F:kinase activity"/>
    <property type="evidence" value="ECO:0007669"/>
    <property type="project" value="UniProtKB-KW"/>
</dbReference>
<dbReference type="GO" id="GO:0005524">
    <property type="term" value="F:ATP binding"/>
    <property type="evidence" value="ECO:0007669"/>
    <property type="project" value="UniProtKB-KW"/>
</dbReference>
<dbReference type="Gene3D" id="2.60.200.40">
    <property type="match status" value="1"/>
</dbReference>
<dbReference type="STRING" id="117157.SAMN04489717_0726"/>
<proteinExistence type="inferred from homology"/>
<keyword evidence="5 10" id="KW-0418">Kinase</keyword>
<protein>
    <submittedName>
        <fullName evidence="10">Diacylglycerol kinase family enzyme</fullName>
    </submittedName>
</protein>
<gene>
    <name evidence="10" type="ORF">SAMN04489717_0726</name>
</gene>
<organism evidence="10 11">
    <name type="scientific">Actinopolymorpha singaporensis</name>
    <dbReference type="NCBI Taxonomy" id="117157"/>
    <lineage>
        <taxon>Bacteria</taxon>
        <taxon>Bacillati</taxon>
        <taxon>Actinomycetota</taxon>
        <taxon>Actinomycetes</taxon>
        <taxon>Propionibacteriales</taxon>
        <taxon>Actinopolymorphaceae</taxon>
        <taxon>Actinopolymorpha</taxon>
    </lineage>
</organism>
<evidence type="ECO:0000256" key="1">
    <source>
        <dbReference type="ARBA" id="ARBA00001946"/>
    </source>
</evidence>
<keyword evidence="7" id="KW-0594">Phospholipid biosynthesis</keyword>
<evidence type="ECO:0000313" key="10">
    <source>
        <dbReference type="EMBL" id="SDR83174.1"/>
    </source>
</evidence>
<name>A0A1H1M8M1_9ACTN</name>